<evidence type="ECO:0000313" key="1">
    <source>
        <dbReference type="EMBL" id="OCG75586.1"/>
    </source>
</evidence>
<proteinExistence type="predicted"/>
<dbReference type="AlphaFoldDB" id="A0A1B9NG66"/>
<accession>A0A1B9NG66</accession>
<dbReference type="PROSITE" id="PS51257">
    <property type="entry name" value="PROKAR_LIPOPROTEIN"/>
    <property type="match status" value="1"/>
</dbReference>
<evidence type="ECO:0000313" key="2">
    <source>
        <dbReference type="Proteomes" id="UP000093355"/>
    </source>
</evidence>
<comment type="caution">
    <text evidence="1">The sequence shown here is derived from an EMBL/GenBank/DDBJ whole genome shotgun (WGS) entry which is preliminary data.</text>
</comment>
<dbReference type="OrthoDB" id="5077411at2"/>
<dbReference type="Proteomes" id="UP000093355">
    <property type="component" value="Unassembled WGS sequence"/>
</dbReference>
<keyword evidence="2" id="KW-1185">Reference proteome</keyword>
<dbReference type="EMBL" id="LXMD01000012">
    <property type="protein sequence ID" value="OCG75586.1"/>
    <property type="molecule type" value="Genomic_DNA"/>
</dbReference>
<gene>
    <name evidence="1" type="ORF">A7J15_00555</name>
</gene>
<name>A0A1B9NG66_9MICO</name>
<sequence>MRSPALLVPALLVLALAGCAGDAEPAPTPTPTGFASEEEAFTAAEETYREYVTRANSTDLGDPATFEPLFELATGDALAAAKEEFSMMHAEGYVRVGESRVTLVEPREANIDSGVVVLDVCIDNSEVDVLGPDGSSVVSPDRPDVQPMVVTFDVSAPRPLIAAAVARSDGPECPDA</sequence>
<organism evidence="1 2">
    <name type="scientific">Microbacterium sediminis</name>
    <dbReference type="NCBI Taxonomy" id="904291"/>
    <lineage>
        <taxon>Bacteria</taxon>
        <taxon>Bacillati</taxon>
        <taxon>Actinomycetota</taxon>
        <taxon>Actinomycetes</taxon>
        <taxon>Micrococcales</taxon>
        <taxon>Microbacteriaceae</taxon>
        <taxon>Microbacterium</taxon>
    </lineage>
</organism>
<dbReference type="RefSeq" id="WP_067022803.1">
    <property type="nucleotide sequence ID" value="NZ_CP038256.1"/>
</dbReference>
<protein>
    <submittedName>
        <fullName evidence="1">Uncharacterized protein</fullName>
    </submittedName>
</protein>
<reference evidence="1 2" key="1">
    <citation type="submission" date="2016-05" db="EMBL/GenBank/DDBJ databases">
        <authorList>
            <person name="Lavstsen T."/>
            <person name="Jespersen J.S."/>
        </authorList>
    </citation>
    <scope>NUCLEOTIDE SEQUENCE [LARGE SCALE GENOMIC DNA]</scope>
    <source>
        <strain evidence="1 2">YLB-01</strain>
    </source>
</reference>